<reference evidence="2" key="1">
    <citation type="journal article" date="2006" name="PLoS Biol.">
        <title>Macronuclear genome sequence of the ciliate Tetrahymena thermophila, a model eukaryote.</title>
        <authorList>
            <person name="Eisen J.A."/>
            <person name="Coyne R.S."/>
            <person name="Wu M."/>
            <person name="Wu D."/>
            <person name="Thiagarajan M."/>
            <person name="Wortman J.R."/>
            <person name="Badger J.H."/>
            <person name="Ren Q."/>
            <person name="Amedeo P."/>
            <person name="Jones K.M."/>
            <person name="Tallon L.J."/>
            <person name="Delcher A.L."/>
            <person name="Salzberg S.L."/>
            <person name="Silva J.C."/>
            <person name="Haas B.J."/>
            <person name="Majoros W.H."/>
            <person name="Farzad M."/>
            <person name="Carlton J.M."/>
            <person name="Smith R.K. Jr."/>
            <person name="Garg J."/>
            <person name="Pearlman R.E."/>
            <person name="Karrer K.M."/>
            <person name="Sun L."/>
            <person name="Manning G."/>
            <person name="Elde N.C."/>
            <person name="Turkewitz A.P."/>
            <person name="Asai D.J."/>
            <person name="Wilkes D.E."/>
            <person name="Wang Y."/>
            <person name="Cai H."/>
            <person name="Collins K."/>
            <person name="Stewart B.A."/>
            <person name="Lee S.R."/>
            <person name="Wilamowska K."/>
            <person name="Weinberg Z."/>
            <person name="Ruzzo W.L."/>
            <person name="Wloga D."/>
            <person name="Gaertig J."/>
            <person name="Frankel J."/>
            <person name="Tsao C.-C."/>
            <person name="Gorovsky M.A."/>
            <person name="Keeling P.J."/>
            <person name="Waller R.F."/>
            <person name="Patron N.J."/>
            <person name="Cherry J.M."/>
            <person name="Stover N.A."/>
            <person name="Krieger C.J."/>
            <person name="del Toro C."/>
            <person name="Ryder H.F."/>
            <person name="Williamson S.C."/>
            <person name="Barbeau R.A."/>
            <person name="Hamilton E.P."/>
            <person name="Orias E."/>
        </authorList>
    </citation>
    <scope>NUCLEOTIDE SEQUENCE [LARGE SCALE GENOMIC DNA]</scope>
    <source>
        <strain evidence="2">SB210</strain>
    </source>
</reference>
<dbReference type="InParanoid" id="W7XJ30"/>
<name>W7XJ30_TETTS</name>
<accession>W7XJ30</accession>
<gene>
    <name evidence="1" type="ORF">TTHERM_000324191</name>
</gene>
<organism evidence="1 2">
    <name type="scientific">Tetrahymena thermophila (strain SB210)</name>
    <dbReference type="NCBI Taxonomy" id="312017"/>
    <lineage>
        <taxon>Eukaryota</taxon>
        <taxon>Sar</taxon>
        <taxon>Alveolata</taxon>
        <taxon>Ciliophora</taxon>
        <taxon>Intramacronucleata</taxon>
        <taxon>Oligohymenophorea</taxon>
        <taxon>Hymenostomatida</taxon>
        <taxon>Tetrahymenina</taxon>
        <taxon>Tetrahymenidae</taxon>
        <taxon>Tetrahymena</taxon>
    </lineage>
</organism>
<sequence>MFKVKKIRSHWDSNPGQGIQSPQYQPLYYGTRTQCLLVIFLAITSIQSLNKHVPNKNRQGPTGIRTQVKGFKVPSTNHYTMEPEHSAYLLFFWLVPLGFEPRSRDLESPVLTAILWNQHTIFDNTFFD</sequence>
<dbReference type="RefSeq" id="XP_012652317.1">
    <property type="nucleotide sequence ID" value="XM_012796863.1"/>
</dbReference>
<dbReference type="AlphaFoldDB" id="W7XJ30"/>
<keyword evidence="2" id="KW-1185">Reference proteome</keyword>
<dbReference type="GeneID" id="24438444"/>
<dbReference type="EMBL" id="GG662743">
    <property type="protein sequence ID" value="EWS75161.1"/>
    <property type="molecule type" value="Genomic_DNA"/>
</dbReference>
<dbReference type="Proteomes" id="UP000009168">
    <property type="component" value="Unassembled WGS sequence"/>
</dbReference>
<evidence type="ECO:0000313" key="2">
    <source>
        <dbReference type="Proteomes" id="UP000009168"/>
    </source>
</evidence>
<evidence type="ECO:0000313" key="1">
    <source>
        <dbReference type="EMBL" id="EWS75161.1"/>
    </source>
</evidence>
<dbReference type="KEGG" id="tet:TTHERM_000324191"/>
<proteinExistence type="predicted"/>
<protein>
    <submittedName>
        <fullName evidence="1">Uncharacterized protein</fullName>
    </submittedName>
</protein>